<feature type="compositionally biased region" description="Polar residues" evidence="1">
    <location>
        <begin position="61"/>
        <end position="72"/>
    </location>
</feature>
<protein>
    <submittedName>
        <fullName evidence="3">DUF4372 domain-containing protein</fullName>
    </submittedName>
</protein>
<accession>A0ABR7YEL0</accession>
<evidence type="ECO:0000259" key="2">
    <source>
        <dbReference type="Pfam" id="PF14294"/>
    </source>
</evidence>
<evidence type="ECO:0000256" key="1">
    <source>
        <dbReference type="SAM" id="MobiDB-lite"/>
    </source>
</evidence>
<dbReference type="EMBL" id="JACOIJ010000015">
    <property type="protein sequence ID" value="MBD1429745.1"/>
    <property type="molecule type" value="Genomic_DNA"/>
</dbReference>
<organism evidence="3 4">
    <name type="scientific">Sphingobacterium litopenaei</name>
    <dbReference type="NCBI Taxonomy" id="2763500"/>
    <lineage>
        <taxon>Bacteria</taxon>
        <taxon>Pseudomonadati</taxon>
        <taxon>Bacteroidota</taxon>
        <taxon>Sphingobacteriia</taxon>
        <taxon>Sphingobacteriales</taxon>
        <taxon>Sphingobacteriaceae</taxon>
        <taxon>Sphingobacterium</taxon>
    </lineage>
</organism>
<dbReference type="InterPro" id="IPR025399">
    <property type="entry name" value="DUF4372"/>
</dbReference>
<feature type="compositionally biased region" description="Basic and acidic residues" evidence="1">
    <location>
        <begin position="73"/>
        <end position="90"/>
    </location>
</feature>
<feature type="region of interest" description="Disordered" evidence="1">
    <location>
        <begin position="59"/>
        <end position="90"/>
    </location>
</feature>
<comment type="caution">
    <text evidence="3">The sequence shown here is derived from an EMBL/GenBank/DDBJ whole genome shotgun (WGS) entry which is preliminary data.</text>
</comment>
<dbReference type="RefSeq" id="WP_190302154.1">
    <property type="nucleotide sequence ID" value="NZ_JACOIJ010000015.1"/>
</dbReference>
<keyword evidence="4" id="KW-1185">Reference proteome</keyword>
<gene>
    <name evidence="3" type="ORF">H8B04_09195</name>
</gene>
<reference evidence="3 4" key="1">
    <citation type="submission" date="2020-08" db="EMBL/GenBank/DDBJ databases">
        <title>Sphingobacterium sp. DN04309 isolated from aquaculture water.</title>
        <authorList>
            <person name="Zhang M."/>
        </authorList>
    </citation>
    <scope>NUCLEOTIDE SEQUENCE [LARGE SCALE GENOMIC DNA]</scope>
    <source>
        <strain evidence="3 4">DN04309</strain>
    </source>
</reference>
<evidence type="ECO:0000313" key="3">
    <source>
        <dbReference type="EMBL" id="MBD1429745.1"/>
    </source>
</evidence>
<dbReference type="Pfam" id="PF14294">
    <property type="entry name" value="DUF4372"/>
    <property type="match status" value="1"/>
</dbReference>
<proteinExistence type="predicted"/>
<name>A0ABR7YEL0_9SPHI</name>
<evidence type="ECO:0000313" key="4">
    <source>
        <dbReference type="Proteomes" id="UP000651271"/>
    </source>
</evidence>
<feature type="domain" description="DUF4372" evidence="2">
    <location>
        <begin position="6"/>
        <end position="59"/>
    </location>
</feature>
<sequence>MTFLIKLVQKYQCDKHHKGVNSWTDFVSMLFCHHSSADSVRDISNGLCSSTGNMSHIGISRPSNKSNLSCWQRNRDTVHSTRQADAKRLH</sequence>
<dbReference type="Proteomes" id="UP000651271">
    <property type="component" value="Unassembled WGS sequence"/>
</dbReference>